<dbReference type="AlphaFoldDB" id="A0A7S1AP88"/>
<organism evidence="3">
    <name type="scientific">Noctiluca scintillans</name>
    <name type="common">Sea sparkle</name>
    <name type="synonym">Red tide dinoflagellate</name>
    <dbReference type="NCBI Taxonomy" id="2966"/>
    <lineage>
        <taxon>Eukaryota</taxon>
        <taxon>Sar</taxon>
        <taxon>Alveolata</taxon>
        <taxon>Dinophyceae</taxon>
        <taxon>Noctilucales</taxon>
        <taxon>Noctilucaceae</taxon>
        <taxon>Noctiluca</taxon>
    </lineage>
</organism>
<name>A0A7S1AP88_NOCSC</name>
<dbReference type="PRINTS" id="PR01713">
    <property type="entry name" value="NUCEPIMERASE"/>
</dbReference>
<protein>
    <recommendedName>
        <fullName evidence="4">NAD(P)-binding domain-containing protein</fullName>
    </recommendedName>
</protein>
<dbReference type="SUPFAM" id="SSF51735">
    <property type="entry name" value="NAD(P)-binding Rossmann-fold domains"/>
    <property type="match status" value="1"/>
</dbReference>
<evidence type="ECO:0008006" key="4">
    <source>
        <dbReference type="Google" id="ProtNLM"/>
    </source>
</evidence>
<dbReference type="EMBL" id="HBFQ01048983">
    <property type="protein sequence ID" value="CAD8860618.1"/>
    <property type="molecule type" value="Transcribed_RNA"/>
</dbReference>
<evidence type="ECO:0000313" key="3">
    <source>
        <dbReference type="EMBL" id="CAD8860618.1"/>
    </source>
</evidence>
<keyword evidence="2" id="KW-0520">NAD</keyword>
<sequence>MAAFSFTTKILKDEPLKIFQGPEESELERDFTYIDDIVTGCLSAVDKITASTKASAVCKIYNLGNKDPVTVSYLVDCLEASLGKKAIRNYVPMPPTGDVLKTSADVTLSGEELGYVPTTPLKDGIQKFIDWYTQHFKDGLGEEMEKYVPY</sequence>
<reference evidence="3" key="1">
    <citation type="submission" date="2021-01" db="EMBL/GenBank/DDBJ databases">
        <authorList>
            <person name="Corre E."/>
            <person name="Pelletier E."/>
            <person name="Niang G."/>
            <person name="Scheremetjew M."/>
            <person name="Finn R."/>
            <person name="Kale V."/>
            <person name="Holt S."/>
            <person name="Cochrane G."/>
            <person name="Meng A."/>
            <person name="Brown T."/>
            <person name="Cohen L."/>
        </authorList>
    </citation>
    <scope>NUCLEOTIDE SEQUENCE</scope>
</reference>
<comment type="similarity">
    <text evidence="1">Belongs to the NAD(P)-dependent epimerase/dehydratase family.</text>
</comment>
<dbReference type="PANTHER" id="PTHR43574">
    <property type="entry name" value="EPIMERASE-RELATED"/>
    <property type="match status" value="1"/>
</dbReference>
<gene>
    <name evidence="3" type="ORF">NSCI0253_LOCUS34972</name>
</gene>
<evidence type="ECO:0000256" key="1">
    <source>
        <dbReference type="ARBA" id="ARBA00007637"/>
    </source>
</evidence>
<proteinExistence type="inferred from homology"/>
<dbReference type="InterPro" id="IPR036291">
    <property type="entry name" value="NAD(P)-bd_dom_sf"/>
</dbReference>
<dbReference type="Gene3D" id="3.40.50.720">
    <property type="entry name" value="NAD(P)-binding Rossmann-like Domain"/>
    <property type="match status" value="1"/>
</dbReference>
<accession>A0A7S1AP88</accession>
<evidence type="ECO:0000256" key="2">
    <source>
        <dbReference type="ARBA" id="ARBA00023027"/>
    </source>
</evidence>